<organism evidence="1 2">
    <name type="scientific">Aquimarina algiphila</name>
    <dbReference type="NCBI Taxonomy" id="2047982"/>
    <lineage>
        <taxon>Bacteria</taxon>
        <taxon>Pseudomonadati</taxon>
        <taxon>Bacteroidota</taxon>
        <taxon>Flavobacteriia</taxon>
        <taxon>Flavobacteriales</taxon>
        <taxon>Flavobacteriaceae</taxon>
        <taxon>Aquimarina</taxon>
    </lineage>
</organism>
<dbReference type="Proteomes" id="UP000318833">
    <property type="component" value="Unassembled WGS sequence"/>
</dbReference>
<dbReference type="EMBL" id="VLNR01000060">
    <property type="protein sequence ID" value="TSE05461.1"/>
    <property type="molecule type" value="Genomic_DNA"/>
</dbReference>
<sequence length="115" mass="13923">MKKVNEIKREIPLIIDKIDNICKQYELTSDELILELVRFLDLIHITDQKLSPSYLVNLVWHEFILFTRFYEQFCLKHYTRFIHHTPGKREDANVFKRTIKLYITRCAFRKSCANC</sequence>
<gene>
    <name evidence="1" type="ORF">FOF46_22590</name>
</gene>
<dbReference type="AlphaFoldDB" id="A0A554VEI4"/>
<accession>A0A554VEI4</accession>
<reference evidence="1 2" key="1">
    <citation type="submission" date="2019-07" db="EMBL/GenBank/DDBJ databases">
        <title>The draft genome sequence of Aquimarina algiphila M91.</title>
        <authorList>
            <person name="Meng X."/>
        </authorList>
    </citation>
    <scope>NUCLEOTIDE SEQUENCE [LARGE SCALE GENOMIC DNA]</scope>
    <source>
        <strain evidence="1 2">M91</strain>
    </source>
</reference>
<name>A0A554VEI4_9FLAO</name>
<dbReference type="RefSeq" id="WP_143918019.1">
    <property type="nucleotide sequence ID" value="NZ_CANMIK010000067.1"/>
</dbReference>
<proteinExistence type="predicted"/>
<dbReference type="OrthoDB" id="5328543at2"/>
<keyword evidence="2" id="KW-1185">Reference proteome</keyword>
<comment type="caution">
    <text evidence="1">The sequence shown here is derived from an EMBL/GenBank/DDBJ whole genome shotgun (WGS) entry which is preliminary data.</text>
</comment>
<evidence type="ECO:0000313" key="1">
    <source>
        <dbReference type="EMBL" id="TSE05461.1"/>
    </source>
</evidence>
<protein>
    <submittedName>
        <fullName evidence="1">Uncharacterized protein</fullName>
    </submittedName>
</protein>
<evidence type="ECO:0000313" key="2">
    <source>
        <dbReference type="Proteomes" id="UP000318833"/>
    </source>
</evidence>